<feature type="transmembrane region" description="Helical" evidence="7">
    <location>
        <begin position="35"/>
        <end position="53"/>
    </location>
</feature>
<dbReference type="InterPro" id="IPR004776">
    <property type="entry name" value="Mem_transp_PIN-like"/>
</dbReference>
<keyword evidence="4 7" id="KW-0812">Transmembrane</keyword>
<evidence type="ECO:0000256" key="3">
    <source>
        <dbReference type="ARBA" id="ARBA00022475"/>
    </source>
</evidence>
<feature type="transmembrane region" description="Helical" evidence="7">
    <location>
        <begin position="65"/>
        <end position="83"/>
    </location>
</feature>
<evidence type="ECO:0000313" key="9">
    <source>
        <dbReference type="Proteomes" id="UP000604046"/>
    </source>
</evidence>
<reference evidence="8" key="1">
    <citation type="submission" date="2021-02" db="EMBL/GenBank/DDBJ databases">
        <authorList>
            <person name="Dougan E. K."/>
            <person name="Rhodes N."/>
            <person name="Thang M."/>
            <person name="Chan C."/>
        </authorList>
    </citation>
    <scope>NUCLEOTIDE SEQUENCE</scope>
</reference>
<gene>
    <name evidence="8" type="ORF">SNAT2548_LOCUS15926</name>
</gene>
<dbReference type="EMBL" id="CAJNDS010002068">
    <property type="protein sequence ID" value="CAE7302770.1"/>
    <property type="molecule type" value="Genomic_DNA"/>
</dbReference>
<organism evidence="8 9">
    <name type="scientific">Symbiodinium natans</name>
    <dbReference type="NCBI Taxonomy" id="878477"/>
    <lineage>
        <taxon>Eukaryota</taxon>
        <taxon>Sar</taxon>
        <taxon>Alveolata</taxon>
        <taxon>Dinophyceae</taxon>
        <taxon>Suessiales</taxon>
        <taxon>Symbiodiniaceae</taxon>
        <taxon>Symbiodinium</taxon>
    </lineage>
</organism>
<feature type="transmembrane region" description="Helical" evidence="7">
    <location>
        <begin position="262"/>
        <end position="284"/>
    </location>
</feature>
<feature type="transmembrane region" description="Helical" evidence="7">
    <location>
        <begin position="6"/>
        <end position="23"/>
    </location>
</feature>
<dbReference type="GO" id="GO:0016020">
    <property type="term" value="C:membrane"/>
    <property type="evidence" value="ECO:0007669"/>
    <property type="project" value="UniProtKB-SubCell"/>
</dbReference>
<keyword evidence="2" id="KW-0813">Transport</keyword>
<keyword evidence="5 7" id="KW-1133">Transmembrane helix</keyword>
<dbReference type="PANTHER" id="PTHR36838">
    <property type="entry name" value="AUXIN EFFLUX CARRIER FAMILY PROTEIN"/>
    <property type="match status" value="1"/>
</dbReference>
<accession>A0A812N9T9</accession>
<keyword evidence="3" id="KW-1003">Cell membrane</keyword>
<sequence>MVHHAATAFVSNFALIALGLLLKRREVVQESDGRTLLKLALNVTTPALLLHTFAEAPTGSVTPSLAPVAWLLSFGLGALGAWVGFRHKGSRQERALLTGMMTGLNLGMFSYPIIQGIFGVKGLCIVACLDIPNMIVNFAYNRAIFDGLAQERPSGARLLRTAGRQLLTAPAMMAIWVGLAMRWLSLPMPALVDDTLAELGHANKVLVMMGLGVLLKIRFTKEQRRLLLELLSLRCTLSFAAAAATAALAPQLGALGHGASPLVQTVCVMALCCPIPAVSVQFALEVGCDGALAAAAANLSNLVAFPVLFAVASYHGDPAGLQRGGKIQLLGHLGLSLM</sequence>
<name>A0A812N9T9_9DINO</name>
<evidence type="ECO:0000256" key="7">
    <source>
        <dbReference type="SAM" id="Phobius"/>
    </source>
</evidence>
<feature type="transmembrane region" description="Helical" evidence="7">
    <location>
        <begin position="291"/>
        <end position="314"/>
    </location>
</feature>
<keyword evidence="6 7" id="KW-0472">Membrane</keyword>
<evidence type="ECO:0000256" key="6">
    <source>
        <dbReference type="ARBA" id="ARBA00023136"/>
    </source>
</evidence>
<evidence type="ECO:0000256" key="4">
    <source>
        <dbReference type="ARBA" id="ARBA00022692"/>
    </source>
</evidence>
<feature type="transmembrane region" description="Helical" evidence="7">
    <location>
        <begin position="161"/>
        <end position="181"/>
    </location>
</feature>
<feature type="transmembrane region" description="Helical" evidence="7">
    <location>
        <begin position="231"/>
        <end position="250"/>
    </location>
</feature>
<proteinExistence type="predicted"/>
<dbReference type="OrthoDB" id="411490at2759"/>
<evidence type="ECO:0000313" key="8">
    <source>
        <dbReference type="EMBL" id="CAE7302770.1"/>
    </source>
</evidence>
<evidence type="ECO:0000256" key="5">
    <source>
        <dbReference type="ARBA" id="ARBA00022989"/>
    </source>
</evidence>
<dbReference type="AlphaFoldDB" id="A0A812N9T9"/>
<feature type="transmembrane region" description="Helical" evidence="7">
    <location>
        <begin position="95"/>
        <end position="114"/>
    </location>
</feature>
<keyword evidence="9" id="KW-1185">Reference proteome</keyword>
<dbReference type="PANTHER" id="PTHR36838:SF3">
    <property type="entry name" value="TRANSPORTER AUXIN EFFLUX CARRIER EC FAMILY"/>
    <property type="match status" value="1"/>
</dbReference>
<dbReference type="GO" id="GO:0055085">
    <property type="term" value="P:transmembrane transport"/>
    <property type="evidence" value="ECO:0007669"/>
    <property type="project" value="InterPro"/>
</dbReference>
<evidence type="ECO:0000256" key="1">
    <source>
        <dbReference type="ARBA" id="ARBA00004141"/>
    </source>
</evidence>
<feature type="transmembrane region" description="Helical" evidence="7">
    <location>
        <begin position="201"/>
        <end position="219"/>
    </location>
</feature>
<comment type="subcellular location">
    <subcellularLocation>
        <location evidence="1">Membrane</location>
        <topology evidence="1">Multi-pass membrane protein</topology>
    </subcellularLocation>
</comment>
<dbReference type="Proteomes" id="UP000604046">
    <property type="component" value="Unassembled WGS sequence"/>
</dbReference>
<evidence type="ECO:0000256" key="2">
    <source>
        <dbReference type="ARBA" id="ARBA00022448"/>
    </source>
</evidence>
<comment type="caution">
    <text evidence="8">The sequence shown here is derived from an EMBL/GenBank/DDBJ whole genome shotgun (WGS) entry which is preliminary data.</text>
</comment>
<protein>
    <submittedName>
        <fullName evidence="8">Uncharacterized protein</fullName>
    </submittedName>
</protein>
<dbReference type="Pfam" id="PF03547">
    <property type="entry name" value="Mem_trans"/>
    <property type="match status" value="1"/>
</dbReference>
<feature type="transmembrane region" description="Helical" evidence="7">
    <location>
        <begin position="120"/>
        <end position="140"/>
    </location>
</feature>